<feature type="compositionally biased region" description="Basic and acidic residues" evidence="1">
    <location>
        <begin position="9"/>
        <end position="21"/>
    </location>
</feature>
<proteinExistence type="predicted"/>
<feature type="region of interest" description="Disordered" evidence="1">
    <location>
        <begin position="1"/>
        <end position="74"/>
    </location>
</feature>
<evidence type="ECO:0000313" key="2">
    <source>
        <dbReference type="EMBL" id="MFC3639822.1"/>
    </source>
</evidence>
<comment type="caution">
    <text evidence="2">The sequence shown here is derived from an EMBL/GenBank/DDBJ whole genome shotgun (WGS) entry which is preliminary data.</text>
</comment>
<reference evidence="3" key="1">
    <citation type="journal article" date="2019" name="Int. J. Syst. Evol. Microbiol.">
        <title>The Global Catalogue of Microorganisms (GCM) 10K type strain sequencing project: providing services to taxonomists for standard genome sequencing and annotation.</title>
        <authorList>
            <consortium name="The Broad Institute Genomics Platform"/>
            <consortium name="The Broad Institute Genome Sequencing Center for Infectious Disease"/>
            <person name="Wu L."/>
            <person name="Ma J."/>
        </authorList>
    </citation>
    <scope>NUCLEOTIDE SEQUENCE [LARGE SCALE GENOMIC DNA]</scope>
    <source>
        <strain evidence="3">KCTC 42282</strain>
    </source>
</reference>
<organism evidence="2 3">
    <name type="scientific">Camelimonas fluminis</name>
    <dbReference type="NCBI Taxonomy" id="1576911"/>
    <lineage>
        <taxon>Bacteria</taxon>
        <taxon>Pseudomonadati</taxon>
        <taxon>Pseudomonadota</taxon>
        <taxon>Alphaproteobacteria</taxon>
        <taxon>Hyphomicrobiales</taxon>
        <taxon>Chelatococcaceae</taxon>
        <taxon>Camelimonas</taxon>
    </lineage>
</organism>
<feature type="compositionally biased region" description="Basic and acidic residues" evidence="1">
    <location>
        <begin position="34"/>
        <end position="50"/>
    </location>
</feature>
<sequence length="74" mass="8290">MDQGPSKPTPDEKPYPDRAADSRTGNQSMHGTPRKLDPEQTDETGKDPPKGKPSQQEYLDVNRKERPGEADKEK</sequence>
<dbReference type="EMBL" id="JBHRYC010000101">
    <property type="protein sequence ID" value="MFC3639822.1"/>
    <property type="molecule type" value="Genomic_DNA"/>
</dbReference>
<dbReference type="RefSeq" id="WP_191321336.1">
    <property type="nucleotide sequence ID" value="NZ_BNCG01000065.1"/>
</dbReference>
<dbReference type="Proteomes" id="UP001595704">
    <property type="component" value="Unassembled WGS sequence"/>
</dbReference>
<evidence type="ECO:0000313" key="3">
    <source>
        <dbReference type="Proteomes" id="UP001595704"/>
    </source>
</evidence>
<accession>A0ABV7UM47</accession>
<keyword evidence="3" id="KW-1185">Reference proteome</keyword>
<protein>
    <submittedName>
        <fullName evidence="2">Uncharacterized protein</fullName>
    </submittedName>
</protein>
<evidence type="ECO:0000256" key="1">
    <source>
        <dbReference type="SAM" id="MobiDB-lite"/>
    </source>
</evidence>
<gene>
    <name evidence="2" type="ORF">ACFONL_20995</name>
</gene>
<name>A0ABV7UM47_9HYPH</name>
<feature type="compositionally biased region" description="Basic and acidic residues" evidence="1">
    <location>
        <begin position="60"/>
        <end position="74"/>
    </location>
</feature>